<protein>
    <submittedName>
        <fullName evidence="2">Uncharacterized protein</fullName>
    </submittedName>
</protein>
<evidence type="ECO:0000313" key="3">
    <source>
        <dbReference type="Proteomes" id="UP000682733"/>
    </source>
</evidence>
<comment type="similarity">
    <text evidence="1">Belongs to the SNF7 family.</text>
</comment>
<dbReference type="Pfam" id="PF03357">
    <property type="entry name" value="Snf7"/>
    <property type="match status" value="1"/>
</dbReference>
<gene>
    <name evidence="2" type="ORF">TMI583_LOCUS19491</name>
</gene>
<evidence type="ECO:0000256" key="1">
    <source>
        <dbReference type="ARBA" id="ARBA00006190"/>
    </source>
</evidence>
<dbReference type="GO" id="GO:0007034">
    <property type="term" value="P:vacuolar transport"/>
    <property type="evidence" value="ECO:0007669"/>
    <property type="project" value="InterPro"/>
</dbReference>
<feature type="non-terminal residue" evidence="2">
    <location>
        <position position="1"/>
    </location>
</feature>
<dbReference type="Proteomes" id="UP000682733">
    <property type="component" value="Unassembled WGS sequence"/>
</dbReference>
<dbReference type="EMBL" id="CAJOBA010010513">
    <property type="protein sequence ID" value="CAF3866667.1"/>
    <property type="molecule type" value="Genomic_DNA"/>
</dbReference>
<name>A0A8S2KRN9_9BILA</name>
<comment type="caution">
    <text evidence="2">The sequence shown here is derived from an EMBL/GenBank/DDBJ whole genome shotgun (WGS) entry which is preliminary data.</text>
</comment>
<evidence type="ECO:0000313" key="2">
    <source>
        <dbReference type="EMBL" id="CAF3866667.1"/>
    </source>
</evidence>
<proteinExistence type="inferred from homology"/>
<organism evidence="2 3">
    <name type="scientific">Didymodactylos carnosus</name>
    <dbReference type="NCBI Taxonomy" id="1234261"/>
    <lineage>
        <taxon>Eukaryota</taxon>
        <taxon>Metazoa</taxon>
        <taxon>Spiralia</taxon>
        <taxon>Gnathifera</taxon>
        <taxon>Rotifera</taxon>
        <taxon>Eurotatoria</taxon>
        <taxon>Bdelloidea</taxon>
        <taxon>Philodinida</taxon>
        <taxon>Philodinidae</taxon>
        <taxon>Didymodactylos</taxon>
    </lineage>
</organism>
<dbReference type="AlphaFoldDB" id="A0A8S2KRN9"/>
<dbReference type="Gene3D" id="6.10.140.1230">
    <property type="match status" value="1"/>
</dbReference>
<accession>A0A8S2KRN9</accession>
<dbReference type="InterPro" id="IPR005024">
    <property type="entry name" value="Snf7_fam"/>
</dbReference>
<dbReference type="PANTHER" id="PTHR10476">
    <property type="entry name" value="CHARGED MULTIVESICULAR BODY PROTEIN"/>
    <property type="match status" value="1"/>
</dbReference>
<reference evidence="2" key="1">
    <citation type="submission" date="2021-02" db="EMBL/GenBank/DDBJ databases">
        <authorList>
            <person name="Nowell W R."/>
        </authorList>
    </citation>
    <scope>NUCLEOTIDE SEQUENCE</scope>
</reference>
<sequence length="84" mass="9553">AQSGDIEAAKIFAENAIRQRSTQNQYLRLAQRIDATITKVKQAQSMQLVSKNLARVTKQVQKISESMNVEKIVETMDEFEKVNI</sequence>